<feature type="non-terminal residue" evidence="1">
    <location>
        <position position="1"/>
    </location>
</feature>
<proteinExistence type="predicted"/>
<gene>
    <name evidence="1" type="ORF">MHI_LOCUS465002</name>
</gene>
<feature type="non-terminal residue" evidence="1">
    <location>
        <position position="42"/>
    </location>
</feature>
<keyword evidence="2" id="KW-1185">Reference proteome</keyword>
<organism evidence="1 2">
    <name type="scientific">Heterotrigona itama</name>
    <dbReference type="NCBI Taxonomy" id="395501"/>
    <lineage>
        <taxon>Eukaryota</taxon>
        <taxon>Metazoa</taxon>
        <taxon>Ecdysozoa</taxon>
        <taxon>Arthropoda</taxon>
        <taxon>Hexapoda</taxon>
        <taxon>Insecta</taxon>
        <taxon>Pterygota</taxon>
        <taxon>Neoptera</taxon>
        <taxon>Endopterygota</taxon>
        <taxon>Hymenoptera</taxon>
        <taxon>Apocrita</taxon>
        <taxon>Aculeata</taxon>
        <taxon>Apoidea</taxon>
        <taxon>Anthophila</taxon>
        <taxon>Apidae</taxon>
        <taxon>Heterotrigona</taxon>
    </lineage>
</organism>
<sequence length="42" mass="5203">LRQWYIYQFRREDLDTGGEEIRTALKDTERKWKRRYGLAGVK</sequence>
<evidence type="ECO:0000313" key="1">
    <source>
        <dbReference type="EMBL" id="CAD1474407.1"/>
    </source>
</evidence>
<reference evidence="1" key="1">
    <citation type="submission" date="2020-07" db="EMBL/GenBank/DDBJ databases">
        <authorList>
            <person name="Nazaruddin N."/>
        </authorList>
    </citation>
    <scope>NUCLEOTIDE SEQUENCE</scope>
</reference>
<comment type="caution">
    <text evidence="1">The sequence shown here is derived from an EMBL/GenBank/DDBJ whole genome shotgun (WGS) entry which is preliminary data.</text>
</comment>
<dbReference type="AlphaFoldDB" id="A0A6V7H434"/>
<protein>
    <submittedName>
        <fullName evidence="1">Uncharacterized protein</fullName>
    </submittedName>
</protein>
<name>A0A6V7H434_9HYME</name>
<evidence type="ECO:0000313" key="2">
    <source>
        <dbReference type="Proteomes" id="UP000752696"/>
    </source>
</evidence>
<accession>A0A6V7H434</accession>
<dbReference type="Proteomes" id="UP000752696">
    <property type="component" value="Unassembled WGS sequence"/>
</dbReference>
<dbReference type="EMBL" id="CAJDYZ010007551">
    <property type="protein sequence ID" value="CAD1474407.1"/>
    <property type="molecule type" value="Genomic_DNA"/>
</dbReference>